<dbReference type="AlphaFoldDB" id="A0A6L6PH47"/>
<dbReference type="GO" id="GO:0004414">
    <property type="term" value="F:homoserine O-acetyltransferase activity"/>
    <property type="evidence" value="ECO:0007669"/>
    <property type="project" value="TreeGrafter"/>
</dbReference>
<protein>
    <submittedName>
        <fullName evidence="6">Alpha/beta fold hydrolase</fullName>
    </submittedName>
</protein>
<feature type="signal peptide" evidence="4">
    <location>
        <begin position="1"/>
        <end position="28"/>
    </location>
</feature>
<dbReference type="InterPro" id="IPR000073">
    <property type="entry name" value="AB_hydrolase_1"/>
</dbReference>
<dbReference type="RefSeq" id="WP_155463093.1">
    <property type="nucleotide sequence ID" value="NZ_WNKY01000006.1"/>
</dbReference>
<evidence type="ECO:0000256" key="2">
    <source>
        <dbReference type="ARBA" id="ARBA00023167"/>
    </source>
</evidence>
<keyword evidence="1" id="KW-0808">Transferase</keyword>
<keyword evidence="3" id="KW-0012">Acyltransferase</keyword>
<dbReference type="GO" id="GO:0016787">
    <property type="term" value="F:hydrolase activity"/>
    <property type="evidence" value="ECO:0007669"/>
    <property type="project" value="UniProtKB-KW"/>
</dbReference>
<keyword evidence="4" id="KW-0732">Signal</keyword>
<dbReference type="InterPro" id="IPR029058">
    <property type="entry name" value="AB_hydrolase_fold"/>
</dbReference>
<evidence type="ECO:0000313" key="7">
    <source>
        <dbReference type="Proteomes" id="UP000475582"/>
    </source>
</evidence>
<keyword evidence="7" id="KW-1185">Reference proteome</keyword>
<dbReference type="PANTHER" id="PTHR32268">
    <property type="entry name" value="HOMOSERINE O-ACETYLTRANSFERASE"/>
    <property type="match status" value="1"/>
</dbReference>
<dbReference type="GO" id="GO:0009092">
    <property type="term" value="P:homoserine metabolic process"/>
    <property type="evidence" value="ECO:0007669"/>
    <property type="project" value="TreeGrafter"/>
</dbReference>
<comment type="caution">
    <text evidence="6">The sequence shown here is derived from an EMBL/GenBank/DDBJ whole genome shotgun (WGS) entry which is preliminary data.</text>
</comment>
<accession>A0A6L6PH47</accession>
<dbReference type="NCBIfam" id="NF005071">
    <property type="entry name" value="PRK06489.1"/>
    <property type="match status" value="1"/>
</dbReference>
<keyword evidence="2" id="KW-0486">Methionine biosynthesis</keyword>
<dbReference type="SUPFAM" id="SSF53474">
    <property type="entry name" value="alpha/beta-Hydrolases"/>
    <property type="match status" value="1"/>
</dbReference>
<dbReference type="InterPro" id="IPR008220">
    <property type="entry name" value="HAT_MetX-like"/>
</dbReference>
<keyword evidence="2" id="KW-0028">Amino-acid biosynthesis</keyword>
<evidence type="ECO:0000313" key="6">
    <source>
        <dbReference type="EMBL" id="MTV37625.1"/>
    </source>
</evidence>
<sequence length="352" mass="38306">MNTIKRGLAAAVAVIALGPLTVAASADADAPSKARQSEVTFKHYRFRAGGELDELRMHYATVGQPHRNADGVVDNAILMLPWTGGSSADLLTEEFRSSLFAPGAPFDAGRYFVVLPDPIGHGQSSKPSDGLGTAFPRYGYQDMVDLQYKLVTEALGLPHLKAVVGMSMGCMNAWQWAERYPGMMDGVMPIACFPAPVSGRNLMWRKIAVNMIETDPASLPSVVGLISMMIDGVGNLQERFDAAPKIDGFLQGVRKNVKVDANDLLYALKASGDFDAEPALGKIEAKVYALNFADDEFYPDSLQILQRDVPQVRQGRYVVRPKSPGSPGHLSMSHPALWADHAREFIQWSAQK</sequence>
<gene>
    <name evidence="6" type="ORF">GM676_08505</name>
</gene>
<organism evidence="6 7">
    <name type="scientific">Duganella radicis</name>
    <dbReference type="NCBI Taxonomy" id="551988"/>
    <lineage>
        <taxon>Bacteria</taxon>
        <taxon>Pseudomonadati</taxon>
        <taxon>Pseudomonadota</taxon>
        <taxon>Betaproteobacteria</taxon>
        <taxon>Burkholderiales</taxon>
        <taxon>Oxalobacteraceae</taxon>
        <taxon>Telluria group</taxon>
        <taxon>Duganella</taxon>
    </lineage>
</organism>
<dbReference type="Pfam" id="PF00561">
    <property type="entry name" value="Abhydrolase_1"/>
    <property type="match status" value="1"/>
</dbReference>
<keyword evidence="6" id="KW-0378">Hydrolase</keyword>
<proteinExistence type="predicted"/>
<reference evidence="6 7" key="1">
    <citation type="submission" date="2019-11" db="EMBL/GenBank/DDBJ databases">
        <title>Type strains purchased from KCTC, JCM and DSMZ.</title>
        <authorList>
            <person name="Lu H."/>
        </authorList>
    </citation>
    <scope>NUCLEOTIDE SEQUENCE [LARGE SCALE GENOMIC DNA]</scope>
    <source>
        <strain evidence="6 7">KCTC 22382</strain>
    </source>
</reference>
<evidence type="ECO:0000256" key="1">
    <source>
        <dbReference type="ARBA" id="ARBA00022679"/>
    </source>
</evidence>
<feature type="domain" description="AB hydrolase-1" evidence="5">
    <location>
        <begin position="95"/>
        <end position="192"/>
    </location>
</feature>
<evidence type="ECO:0000256" key="3">
    <source>
        <dbReference type="ARBA" id="ARBA00023315"/>
    </source>
</evidence>
<evidence type="ECO:0000256" key="4">
    <source>
        <dbReference type="SAM" id="SignalP"/>
    </source>
</evidence>
<dbReference type="Gene3D" id="3.40.50.1820">
    <property type="entry name" value="alpha/beta hydrolase"/>
    <property type="match status" value="1"/>
</dbReference>
<dbReference type="PANTHER" id="PTHR32268:SF11">
    <property type="entry name" value="HOMOSERINE O-ACETYLTRANSFERASE"/>
    <property type="match status" value="1"/>
</dbReference>
<feature type="chain" id="PRO_5026818216" evidence="4">
    <location>
        <begin position="29"/>
        <end position="352"/>
    </location>
</feature>
<dbReference type="EMBL" id="WNKY01000006">
    <property type="protein sequence ID" value="MTV37625.1"/>
    <property type="molecule type" value="Genomic_DNA"/>
</dbReference>
<dbReference type="GO" id="GO:0009086">
    <property type="term" value="P:methionine biosynthetic process"/>
    <property type="evidence" value="ECO:0007669"/>
    <property type="project" value="UniProtKB-KW"/>
</dbReference>
<dbReference type="Proteomes" id="UP000475582">
    <property type="component" value="Unassembled WGS sequence"/>
</dbReference>
<evidence type="ECO:0000259" key="5">
    <source>
        <dbReference type="Pfam" id="PF00561"/>
    </source>
</evidence>
<name>A0A6L6PH47_9BURK</name>
<dbReference type="OrthoDB" id="9800754at2"/>